<organism evidence="2 3">
    <name type="scientific">Acrobeloides nanus</name>
    <dbReference type="NCBI Taxonomy" id="290746"/>
    <lineage>
        <taxon>Eukaryota</taxon>
        <taxon>Metazoa</taxon>
        <taxon>Ecdysozoa</taxon>
        <taxon>Nematoda</taxon>
        <taxon>Chromadorea</taxon>
        <taxon>Rhabditida</taxon>
        <taxon>Tylenchina</taxon>
        <taxon>Cephalobomorpha</taxon>
        <taxon>Cephaloboidea</taxon>
        <taxon>Cephalobidae</taxon>
        <taxon>Acrobeloides</taxon>
    </lineage>
</organism>
<dbReference type="WBParaSite" id="ACRNAN_scaffold8119.g30044.t1">
    <property type="protein sequence ID" value="ACRNAN_scaffold8119.g30044.t1"/>
    <property type="gene ID" value="ACRNAN_scaffold8119.g30044"/>
</dbReference>
<reference evidence="3" key="1">
    <citation type="submission" date="2022-11" db="UniProtKB">
        <authorList>
            <consortium name="WormBaseParasite"/>
        </authorList>
    </citation>
    <scope>IDENTIFICATION</scope>
</reference>
<dbReference type="AlphaFoldDB" id="A0A914EJ74"/>
<protein>
    <submittedName>
        <fullName evidence="3">BED-type domain-containing protein</fullName>
    </submittedName>
</protein>
<keyword evidence="2" id="KW-1185">Reference proteome</keyword>
<dbReference type="Proteomes" id="UP000887540">
    <property type="component" value="Unplaced"/>
</dbReference>
<proteinExistence type="predicted"/>
<feature type="region of interest" description="Disordered" evidence="1">
    <location>
        <begin position="25"/>
        <end position="53"/>
    </location>
</feature>
<evidence type="ECO:0000313" key="2">
    <source>
        <dbReference type="Proteomes" id="UP000887540"/>
    </source>
</evidence>
<accession>A0A914EJ74</accession>
<sequence length="207" mass="24081">MEEEILSEYEDYGLLLEAVSSRDVGRSRDLSRERSPIRPPIGQIPNPERKNRTVQARHAVWKRAFELCNKKTYKCFTCGRVFNGATTTNALNHLNRCNTALFDEVKKEEEQNKQLRKRSTTRNTMVSTLNIEAYDHNSDRYKMLMLRLGLALCLPGMAINRFMDENMRAFINELDPRFENEIREYLQHATDPSASLDIWSDAMLKSS</sequence>
<name>A0A914EJ74_9BILA</name>
<feature type="compositionally biased region" description="Basic and acidic residues" evidence="1">
    <location>
        <begin position="25"/>
        <end position="36"/>
    </location>
</feature>
<evidence type="ECO:0000256" key="1">
    <source>
        <dbReference type="SAM" id="MobiDB-lite"/>
    </source>
</evidence>
<evidence type="ECO:0000313" key="3">
    <source>
        <dbReference type="WBParaSite" id="ACRNAN_scaffold8119.g30044.t1"/>
    </source>
</evidence>